<dbReference type="PIRSF" id="PIRSF029202">
    <property type="entry name" value="UCP029202"/>
    <property type="match status" value="1"/>
</dbReference>
<dbReference type="Pfam" id="PF09950">
    <property type="entry name" value="Major_capside"/>
    <property type="match status" value="1"/>
</dbReference>
<reference evidence="1" key="1">
    <citation type="submission" date="2020-04" db="EMBL/GenBank/DDBJ databases">
        <authorList>
            <person name="Chiriac C."/>
            <person name="Salcher M."/>
            <person name="Ghai R."/>
            <person name="Kavagutti S V."/>
        </authorList>
    </citation>
    <scope>NUCLEOTIDE SEQUENCE</scope>
</reference>
<evidence type="ECO:0008006" key="2">
    <source>
        <dbReference type="Google" id="ProtNLM"/>
    </source>
</evidence>
<sequence length="306" mass="33367">MNALNLDANTTVFLSRELERLKSMTYDVKYGALRAAEIFQFDTELQPYDETITYEQYDATGVADLVTNYSTDIRTVDVSMKKFTSQVFAIALAYTFTVFDVKRNAIAGTPLQSRKALQTRRGIAEKHDRLFWLGDSASGIVGLLSNANIPNAVVATGTGGTTWVTKTAEEIVADLSGAVLGIKTLTKGVEKPNLLLLSESRLELIRTKRSVLAGGLLGRTVLEIFKTDYPEIRVEGVEFLAGQFQGGAEGFIVGTNDPMAIQLKAPIVYEELPVQTDNLAFKVPAIGTNGGVAVYYPLAFTKKYGI</sequence>
<evidence type="ECO:0000313" key="1">
    <source>
        <dbReference type="EMBL" id="CAB4138951.1"/>
    </source>
</evidence>
<name>A0A6J5LXV7_9CAUD</name>
<gene>
    <name evidence="1" type="ORF">UFOVP338_3</name>
</gene>
<dbReference type="Gene3D" id="3.30.2400.30">
    <property type="match status" value="1"/>
</dbReference>
<protein>
    <recommendedName>
        <fullName evidence="2">Major capsid protein</fullName>
    </recommendedName>
</protein>
<accession>A0A6J5LXV7</accession>
<organism evidence="1">
    <name type="scientific">uncultured Caudovirales phage</name>
    <dbReference type="NCBI Taxonomy" id="2100421"/>
    <lineage>
        <taxon>Viruses</taxon>
        <taxon>Duplodnaviria</taxon>
        <taxon>Heunggongvirae</taxon>
        <taxon>Uroviricota</taxon>
        <taxon>Caudoviricetes</taxon>
        <taxon>Peduoviridae</taxon>
        <taxon>Maltschvirus</taxon>
        <taxon>Maltschvirus maltsch</taxon>
    </lineage>
</organism>
<dbReference type="InterPro" id="IPR020049">
    <property type="entry name" value="Major_capsid-like"/>
</dbReference>
<dbReference type="EMBL" id="LR796351">
    <property type="protein sequence ID" value="CAB4138951.1"/>
    <property type="molecule type" value="Genomic_DNA"/>
</dbReference>
<proteinExistence type="predicted"/>